<comment type="caution">
    <text evidence="2">The sequence shown here is derived from an EMBL/GenBank/DDBJ whole genome shotgun (WGS) entry which is preliminary data.</text>
</comment>
<name>A0ABD3BW98_9LAMI</name>
<accession>A0ABD3BW98</accession>
<organism evidence="2 3">
    <name type="scientific">Castilleja foliolosa</name>
    <dbReference type="NCBI Taxonomy" id="1961234"/>
    <lineage>
        <taxon>Eukaryota</taxon>
        <taxon>Viridiplantae</taxon>
        <taxon>Streptophyta</taxon>
        <taxon>Embryophyta</taxon>
        <taxon>Tracheophyta</taxon>
        <taxon>Spermatophyta</taxon>
        <taxon>Magnoliopsida</taxon>
        <taxon>eudicotyledons</taxon>
        <taxon>Gunneridae</taxon>
        <taxon>Pentapetalae</taxon>
        <taxon>asterids</taxon>
        <taxon>lamiids</taxon>
        <taxon>Lamiales</taxon>
        <taxon>Orobanchaceae</taxon>
        <taxon>Pedicularideae</taxon>
        <taxon>Castillejinae</taxon>
        <taxon>Castilleja</taxon>
    </lineage>
</organism>
<keyword evidence="3" id="KW-1185">Reference proteome</keyword>
<evidence type="ECO:0000313" key="2">
    <source>
        <dbReference type="EMBL" id="KAL3621552.1"/>
    </source>
</evidence>
<keyword evidence="1" id="KW-1133">Transmembrane helix</keyword>
<evidence type="ECO:0000256" key="1">
    <source>
        <dbReference type="SAM" id="Phobius"/>
    </source>
</evidence>
<dbReference type="Proteomes" id="UP001632038">
    <property type="component" value="Unassembled WGS sequence"/>
</dbReference>
<keyword evidence="1" id="KW-0812">Transmembrane</keyword>
<evidence type="ECO:0000313" key="3">
    <source>
        <dbReference type="Proteomes" id="UP001632038"/>
    </source>
</evidence>
<sequence>MDEKIYKKGDGISWYADGDKTLRHEYNLMTSYAFVICLLYAVRYLNVLFATHGLASLHTQVKNGNRWARYGPVSGWTKYSEEGNWIY</sequence>
<dbReference type="EMBL" id="JAVIJP010000066">
    <property type="protein sequence ID" value="KAL3621552.1"/>
    <property type="molecule type" value="Genomic_DNA"/>
</dbReference>
<feature type="transmembrane region" description="Helical" evidence="1">
    <location>
        <begin position="32"/>
        <end position="57"/>
    </location>
</feature>
<dbReference type="AlphaFoldDB" id="A0ABD3BW98"/>
<protein>
    <submittedName>
        <fullName evidence="2">Uncharacterized protein</fullName>
    </submittedName>
</protein>
<keyword evidence="1" id="KW-0472">Membrane</keyword>
<reference evidence="3" key="1">
    <citation type="journal article" date="2024" name="IScience">
        <title>Strigolactones Initiate the Formation of Haustorium-like Structures in Castilleja.</title>
        <authorList>
            <person name="Buerger M."/>
            <person name="Peterson D."/>
            <person name="Chory J."/>
        </authorList>
    </citation>
    <scope>NUCLEOTIDE SEQUENCE [LARGE SCALE GENOMIC DNA]</scope>
</reference>
<proteinExistence type="predicted"/>
<gene>
    <name evidence="2" type="ORF">CASFOL_036464</name>
</gene>